<keyword evidence="4" id="KW-1185">Reference proteome</keyword>
<feature type="transmembrane region" description="Helical" evidence="1">
    <location>
        <begin position="291"/>
        <end position="313"/>
    </location>
</feature>
<dbReference type="Pfam" id="PF01757">
    <property type="entry name" value="Acyl_transf_3"/>
    <property type="match status" value="1"/>
</dbReference>
<dbReference type="InterPro" id="IPR050879">
    <property type="entry name" value="Acyltransferase_3"/>
</dbReference>
<evidence type="ECO:0000313" key="4">
    <source>
        <dbReference type="Proteomes" id="UP000002171"/>
    </source>
</evidence>
<keyword evidence="1" id="KW-0812">Transmembrane</keyword>
<dbReference type="Proteomes" id="UP000002171">
    <property type="component" value="Unassembled WGS sequence"/>
</dbReference>
<dbReference type="GO" id="GO:0016747">
    <property type="term" value="F:acyltransferase activity, transferring groups other than amino-acyl groups"/>
    <property type="evidence" value="ECO:0007669"/>
    <property type="project" value="InterPro"/>
</dbReference>
<name>A0A7U8C5R2_NEPCE</name>
<dbReference type="InterPro" id="IPR002656">
    <property type="entry name" value="Acyl_transf_3_dom"/>
</dbReference>
<dbReference type="PANTHER" id="PTHR23028">
    <property type="entry name" value="ACETYLTRANSFERASE"/>
    <property type="match status" value="1"/>
</dbReference>
<feature type="transmembrane region" description="Helical" evidence="1">
    <location>
        <begin position="100"/>
        <end position="119"/>
    </location>
</feature>
<organism evidence="3 4">
    <name type="scientific">Neptuniibacter caesariensis</name>
    <dbReference type="NCBI Taxonomy" id="207954"/>
    <lineage>
        <taxon>Bacteria</taxon>
        <taxon>Pseudomonadati</taxon>
        <taxon>Pseudomonadota</taxon>
        <taxon>Gammaproteobacteria</taxon>
        <taxon>Oceanospirillales</taxon>
        <taxon>Oceanospirillaceae</taxon>
        <taxon>Neptuniibacter</taxon>
    </lineage>
</organism>
<dbReference type="AlphaFoldDB" id="A0A7U8C5R2"/>
<keyword evidence="1" id="KW-1133">Transmembrane helix</keyword>
<feature type="transmembrane region" description="Helical" evidence="1">
    <location>
        <begin position="59"/>
        <end position="80"/>
    </location>
</feature>
<dbReference type="GO" id="GO:0016020">
    <property type="term" value="C:membrane"/>
    <property type="evidence" value="ECO:0007669"/>
    <property type="project" value="TreeGrafter"/>
</dbReference>
<comment type="caution">
    <text evidence="3">The sequence shown here is derived from an EMBL/GenBank/DDBJ whole genome shotgun (WGS) entry which is preliminary data.</text>
</comment>
<gene>
    <name evidence="3" type="ORF">MED92_09944</name>
</gene>
<evidence type="ECO:0000259" key="2">
    <source>
        <dbReference type="Pfam" id="PF01757"/>
    </source>
</evidence>
<proteinExistence type="predicted"/>
<reference evidence="3 4" key="1">
    <citation type="submission" date="2006-02" db="EMBL/GenBank/DDBJ databases">
        <authorList>
            <person name="Pinhassi J."/>
            <person name="Pedros-Alio C."/>
            <person name="Ferriera S."/>
            <person name="Johnson J."/>
            <person name="Kravitz S."/>
            <person name="Halpern A."/>
            <person name="Remington K."/>
            <person name="Beeson K."/>
            <person name="Tran B."/>
            <person name="Rogers Y.-H."/>
            <person name="Friedman R."/>
            <person name="Venter J.C."/>
        </authorList>
    </citation>
    <scope>NUCLEOTIDE SEQUENCE [LARGE SCALE GENOMIC DNA]</scope>
    <source>
        <strain evidence="3 4">MED92</strain>
    </source>
</reference>
<dbReference type="RefSeq" id="WP_007019655.1">
    <property type="nucleotide sequence ID" value="NZ_CH724125.1"/>
</dbReference>
<feature type="transmembrane region" description="Helical" evidence="1">
    <location>
        <begin position="325"/>
        <end position="347"/>
    </location>
</feature>
<accession>A0A7U8C5R2</accession>
<dbReference type="EMBL" id="AAOW01000004">
    <property type="protein sequence ID" value="EAR62018.1"/>
    <property type="molecule type" value="Genomic_DNA"/>
</dbReference>
<evidence type="ECO:0000256" key="1">
    <source>
        <dbReference type="SAM" id="Phobius"/>
    </source>
</evidence>
<keyword evidence="3" id="KW-0808">Transferase</keyword>
<keyword evidence="1" id="KW-0472">Membrane</keyword>
<sequence>MFSQTEPLSRESNLRIHLDSQGRLHSLDGLRAVSILLVLLGHAVGTVGFPAVLDPLHSLGNYGVRFFFVISGFLITYLLLTELRQKSTINIRSFFYRRVLRIFPAYYAYLIVGVILAEFELVDILPGDLLHAATYTMNYHEERGWHLNHTWSLAVEEQFYLLWPFALLIIGRLKAYQSLLVLIFVIPLVRGAMWYGFDFSPSAMTRQFQAVADALALGCLLAYTFHEPARLKRVLSINRLFLWPLAIFSLLISASLYLVAPGWFYTLGQSFANFGAMLVILLCLTRKEGWIFRVLNCKLLTYVGALSYSLYLWQEPFLNSYETHALQSFPLNIVLTFIAAALSYYLIELPFQRLRTGGNLSQSNKALVP</sequence>
<feature type="transmembrane region" description="Helical" evidence="1">
    <location>
        <begin position="32"/>
        <end position="53"/>
    </location>
</feature>
<feature type="transmembrane region" description="Helical" evidence="1">
    <location>
        <begin position="263"/>
        <end position="284"/>
    </location>
</feature>
<dbReference type="PANTHER" id="PTHR23028:SF53">
    <property type="entry name" value="ACYL_TRANSF_3 DOMAIN-CONTAINING PROTEIN"/>
    <property type="match status" value="1"/>
</dbReference>
<protein>
    <submittedName>
        <fullName evidence="3">Acyltransferase 3</fullName>
    </submittedName>
</protein>
<keyword evidence="3" id="KW-0012">Acyltransferase</keyword>
<evidence type="ECO:0000313" key="3">
    <source>
        <dbReference type="EMBL" id="EAR62018.1"/>
    </source>
</evidence>
<dbReference type="GO" id="GO:0009103">
    <property type="term" value="P:lipopolysaccharide biosynthetic process"/>
    <property type="evidence" value="ECO:0007669"/>
    <property type="project" value="TreeGrafter"/>
</dbReference>
<feature type="transmembrane region" description="Helical" evidence="1">
    <location>
        <begin position="178"/>
        <end position="196"/>
    </location>
</feature>
<feature type="transmembrane region" description="Helical" evidence="1">
    <location>
        <begin position="237"/>
        <end position="257"/>
    </location>
</feature>
<feature type="domain" description="Acyltransferase 3" evidence="2">
    <location>
        <begin position="25"/>
        <end position="344"/>
    </location>
</feature>